<dbReference type="InterPro" id="IPR012340">
    <property type="entry name" value="NA-bd_OB-fold"/>
</dbReference>
<organism evidence="2 3">
    <name type="scientific">Azobacteroides pseudotrichonymphae genomovar. CFP2</name>
    <dbReference type="NCBI Taxonomy" id="511995"/>
    <lineage>
        <taxon>Bacteria</taxon>
        <taxon>Pseudomonadati</taxon>
        <taxon>Bacteroidota</taxon>
        <taxon>Bacteroidia</taxon>
        <taxon>Bacteroidales</taxon>
        <taxon>Candidatus Azobacteroides</taxon>
    </lineage>
</organism>
<dbReference type="Proteomes" id="UP000000723">
    <property type="component" value="Chromosome"/>
</dbReference>
<gene>
    <name evidence="2" type="ordered locus">CFPG_387</name>
</gene>
<dbReference type="RefSeq" id="WP_012573411.1">
    <property type="nucleotide sequence ID" value="NC_011565.1"/>
</dbReference>
<accession>B6YR28</accession>
<evidence type="ECO:0000313" key="2">
    <source>
        <dbReference type="EMBL" id="BAG83650.1"/>
    </source>
</evidence>
<keyword evidence="3" id="KW-1185">Reference proteome</keyword>
<dbReference type="eggNOG" id="COG1030">
    <property type="taxonomic scope" value="Bacteria"/>
</dbReference>
<dbReference type="PANTHER" id="PTHR33507:SF3">
    <property type="entry name" value="INNER MEMBRANE PROTEIN YBBJ"/>
    <property type="match status" value="1"/>
</dbReference>
<dbReference type="PANTHER" id="PTHR33507">
    <property type="entry name" value="INNER MEMBRANE PROTEIN YBBJ"/>
    <property type="match status" value="1"/>
</dbReference>
<dbReference type="InterPro" id="IPR052165">
    <property type="entry name" value="Membrane_assoc_protease"/>
</dbReference>
<proteinExistence type="predicted"/>
<feature type="transmembrane region" description="Helical" evidence="1">
    <location>
        <begin position="52"/>
        <end position="72"/>
    </location>
</feature>
<name>B6YR28_AZOPC</name>
<reference evidence="3" key="1">
    <citation type="journal article" date="2008" name="Science">
        <title>Genome of an endosymbiont coupling N2 fixation to cellulolysis within RT protist cells in termite gut.</title>
        <authorList>
            <person name="Hongoh Y."/>
            <person name="Sharma V.K."/>
            <person name="Prakash T."/>
            <person name="Noda S."/>
            <person name="Toh H."/>
            <person name="Taylor T.D."/>
            <person name="Kudo T."/>
            <person name="Sakaki Y."/>
            <person name="Toyoda A."/>
            <person name="Hattori M."/>
            <person name="Ohkuma M."/>
        </authorList>
    </citation>
    <scope>NUCLEOTIDE SEQUENCE [LARGE SCALE GENOMIC DNA]</scope>
</reference>
<dbReference type="GO" id="GO:0005886">
    <property type="term" value="C:plasma membrane"/>
    <property type="evidence" value="ECO:0007669"/>
    <property type="project" value="TreeGrafter"/>
</dbReference>
<evidence type="ECO:0008006" key="4">
    <source>
        <dbReference type="Google" id="ProtNLM"/>
    </source>
</evidence>
<keyword evidence="1" id="KW-1133">Transmembrane helix</keyword>
<feature type="transmembrane region" description="Helical" evidence="1">
    <location>
        <begin position="6"/>
        <end position="24"/>
    </location>
</feature>
<dbReference type="STRING" id="511995.CFPG_387"/>
<evidence type="ECO:0000313" key="3">
    <source>
        <dbReference type="Proteomes" id="UP000000723"/>
    </source>
</evidence>
<evidence type="ECO:0000256" key="1">
    <source>
        <dbReference type="SAM" id="Phobius"/>
    </source>
</evidence>
<dbReference type="Gene3D" id="2.40.50.140">
    <property type="entry name" value="Nucleic acid-binding proteins"/>
    <property type="match status" value="1"/>
</dbReference>
<dbReference type="AlphaFoldDB" id="B6YR28"/>
<dbReference type="KEGG" id="aps:CFPG_387"/>
<sequence length="154" mass="16441">MDILIVIILCLLGSVLILLEIFLIPGITFVAIAGIFSTIGGIHYAFDNLGFGSGVIALGSALLIIIAFIIYATNSKSLNKIALETKIESTVAIENTSDISEGDEGIAVSRLNPIGKVEVNNILMEGKSLSNFIDENTKIIVVRVNPTQLIVKIK</sequence>
<protein>
    <recommendedName>
        <fullName evidence="4">NfeD-like C-terminal domain-containing protein</fullName>
    </recommendedName>
</protein>
<dbReference type="HOGENOM" id="CLU_087257_3_1_10"/>
<keyword evidence="1" id="KW-0812">Transmembrane</keyword>
<keyword evidence="1" id="KW-0472">Membrane</keyword>
<dbReference type="EMBL" id="AP010656">
    <property type="protein sequence ID" value="BAG83650.1"/>
    <property type="molecule type" value="Genomic_DNA"/>
</dbReference>